<keyword evidence="9" id="KW-0050">Antiport</keyword>
<dbReference type="PANTHER" id="PTHR10110:SF126">
    <property type="entry name" value="NA(+)_H(+) EXCHANGER PROTEIN 7"/>
    <property type="match status" value="1"/>
</dbReference>
<evidence type="ECO:0000256" key="9">
    <source>
        <dbReference type="RuleBase" id="RU003722"/>
    </source>
</evidence>
<sequence>MKHLHLLAAYCLIAWVSSASVANTVANTTQASDHVKDAVDRSIAADTGLLDTKIHISPPNETHPLTDHSATAHHGHGVKVAQFKFEYVKVELVLAIFFVLIGLFKLLYHQFSFPRNVLPESCCLIALGCAIGAFVRFIAGNESAEAVRFLEFDSKIFFFYLLPPIILEAAYDLKDKAFVDNFGTIVLYAVVGTVLNIAIVGGGLIFFGYLGIFGTFGINPLDCLVFASLIAAVDPVAVLAIFKEVGVNKMLYFMVFGESLLNDAVTVVCYNLISEFKELETIRLYDCFLGFVAFLCVAFGGLVIGIFFGLLSAFITKYTLNVRVVEPVVCFGMAFLSYVCSELFHFSGIIGVIACGLFQTHYTMANLSSKSFISIMYITKVVSSINESLIFIILGVMLLNENSFFFDDWHPPFAIFSLIFCIIARFCVVWFLTYIVNRFTGGVRYISFQEQFIMAYGGLRGAVSFSLAFMIDNAVTSKPTLLAATYLVIMFTVFIQGSSMKFLVKLLNITLDHKHDNFRLFREFNKGMVNHMTQGMEDLIGAKHRSIIEKLRHLSNDHLRPCLIRGYKRTNPEDKLLTIEENENIKDTLKSVPSVSSFKRQATLDEMTERGFVDCEMLDEYDGLMDHHKTEADSAVDELMNDPLHIQALVNNTCYPDRNLVYEALHERRESIASGVDVNQRTKALQLARMGLTEAYIRKRRGFRRAKPEKKKSVTRSLLQAAASPLGVSSHAVSTTTIEEVDETGASDTEVSPPETARTIKTSESVFAECNGKSDPSGAATLLKPDDASKPLIEPEIQTTESSTSEETAKKKNIFHIEKSIDQEQM</sequence>
<evidence type="ECO:0000256" key="11">
    <source>
        <dbReference type="SAM" id="Phobius"/>
    </source>
</evidence>
<keyword evidence="2 9" id="KW-0813">Transport</keyword>
<feature type="region of interest" description="Disordered" evidence="10">
    <location>
        <begin position="769"/>
        <end position="826"/>
    </location>
</feature>
<organism evidence="14 15">
    <name type="scientific">Panagrellus redivivus</name>
    <name type="common">Microworm</name>
    <dbReference type="NCBI Taxonomy" id="6233"/>
    <lineage>
        <taxon>Eukaryota</taxon>
        <taxon>Metazoa</taxon>
        <taxon>Ecdysozoa</taxon>
        <taxon>Nematoda</taxon>
        <taxon>Chromadorea</taxon>
        <taxon>Rhabditida</taxon>
        <taxon>Tylenchina</taxon>
        <taxon>Panagrolaimomorpha</taxon>
        <taxon>Panagrolaimoidea</taxon>
        <taxon>Panagrolaimidae</taxon>
        <taxon>Panagrellus</taxon>
    </lineage>
</organism>
<evidence type="ECO:0000256" key="8">
    <source>
        <dbReference type="ARBA" id="ARBA00023201"/>
    </source>
</evidence>
<dbReference type="GO" id="GO:0015386">
    <property type="term" value="F:potassium:proton antiporter activity"/>
    <property type="evidence" value="ECO:0007669"/>
    <property type="project" value="TreeGrafter"/>
</dbReference>
<dbReference type="GO" id="GO:0015385">
    <property type="term" value="F:sodium:proton antiporter activity"/>
    <property type="evidence" value="ECO:0007669"/>
    <property type="project" value="InterPro"/>
</dbReference>
<dbReference type="PANTHER" id="PTHR10110">
    <property type="entry name" value="SODIUM/HYDROGEN EXCHANGER"/>
    <property type="match status" value="1"/>
</dbReference>
<evidence type="ECO:0000256" key="1">
    <source>
        <dbReference type="ARBA" id="ARBA00004141"/>
    </source>
</evidence>
<dbReference type="InterPro" id="IPR004709">
    <property type="entry name" value="NaH_exchanger"/>
</dbReference>
<evidence type="ECO:0000256" key="5">
    <source>
        <dbReference type="ARBA" id="ARBA00023053"/>
    </source>
</evidence>
<feature type="transmembrane region" description="Helical" evidence="11">
    <location>
        <begin position="344"/>
        <end position="365"/>
    </location>
</feature>
<comment type="similarity">
    <text evidence="9">Belongs to the monovalent cation:proton antiporter 1 (CPA1) transporter (TC 2.A.36) family.</text>
</comment>
<feature type="region of interest" description="Disordered" evidence="10">
    <location>
        <begin position="725"/>
        <end position="757"/>
    </location>
</feature>
<dbReference type="Pfam" id="PF00999">
    <property type="entry name" value="Na_H_Exchanger"/>
    <property type="match status" value="1"/>
</dbReference>
<keyword evidence="12" id="KW-0732">Signal</keyword>
<dbReference type="InterPro" id="IPR018422">
    <property type="entry name" value="Cation/H_exchanger_CPA1"/>
</dbReference>
<evidence type="ECO:0000256" key="2">
    <source>
        <dbReference type="ARBA" id="ARBA00022448"/>
    </source>
</evidence>
<dbReference type="Gene3D" id="6.10.140.1330">
    <property type="match status" value="1"/>
</dbReference>
<proteinExistence type="inferred from homology"/>
<comment type="subcellular location">
    <subcellularLocation>
        <location evidence="1">Membrane</location>
        <topology evidence="1">Multi-pass membrane protein</topology>
    </subcellularLocation>
</comment>
<dbReference type="GO" id="GO:0098719">
    <property type="term" value="P:sodium ion import across plasma membrane"/>
    <property type="evidence" value="ECO:0007669"/>
    <property type="project" value="TreeGrafter"/>
</dbReference>
<evidence type="ECO:0000256" key="10">
    <source>
        <dbReference type="SAM" id="MobiDB-lite"/>
    </source>
</evidence>
<feature type="transmembrane region" description="Helical" evidence="11">
    <location>
        <begin position="185"/>
        <end position="212"/>
    </location>
</feature>
<feature type="chain" id="PRO_5028848400" description="Sodium/hydrogen exchanger" evidence="12">
    <location>
        <begin position="19"/>
        <end position="826"/>
    </location>
</feature>
<keyword evidence="8 9" id="KW-0739">Sodium transport</keyword>
<protein>
    <recommendedName>
        <fullName evidence="9">Sodium/hydrogen exchanger</fullName>
    </recommendedName>
</protein>
<feature type="transmembrane region" description="Helical" evidence="11">
    <location>
        <begin position="224"/>
        <end position="242"/>
    </location>
</feature>
<evidence type="ECO:0000313" key="14">
    <source>
        <dbReference type="Proteomes" id="UP000492821"/>
    </source>
</evidence>
<dbReference type="NCBIfam" id="TIGR00840">
    <property type="entry name" value="b_cpa1"/>
    <property type="match status" value="1"/>
</dbReference>
<evidence type="ECO:0000256" key="6">
    <source>
        <dbReference type="ARBA" id="ARBA00023065"/>
    </source>
</evidence>
<feature type="transmembrane region" description="Helical" evidence="11">
    <location>
        <begin position="92"/>
        <end position="108"/>
    </location>
</feature>
<feature type="transmembrane region" description="Helical" evidence="11">
    <location>
        <begin position="251"/>
        <end position="273"/>
    </location>
</feature>
<dbReference type="InterPro" id="IPR006153">
    <property type="entry name" value="Cation/H_exchanger_TM"/>
</dbReference>
<evidence type="ECO:0000256" key="4">
    <source>
        <dbReference type="ARBA" id="ARBA00022989"/>
    </source>
</evidence>
<feature type="transmembrane region" description="Helical" evidence="11">
    <location>
        <begin position="157"/>
        <end position="173"/>
    </location>
</feature>
<dbReference type="GO" id="GO:0005886">
    <property type="term" value="C:plasma membrane"/>
    <property type="evidence" value="ECO:0007669"/>
    <property type="project" value="TreeGrafter"/>
</dbReference>
<keyword evidence="5" id="KW-0915">Sodium</keyword>
<feature type="transmembrane region" description="Helical" evidence="11">
    <location>
        <begin position="483"/>
        <end position="504"/>
    </location>
</feature>
<feature type="transmembrane region" description="Helical" evidence="11">
    <location>
        <begin position="377"/>
        <end position="399"/>
    </location>
</feature>
<dbReference type="WBParaSite" id="Pan_g13923.t1">
    <property type="protein sequence ID" value="Pan_g13923.t1"/>
    <property type="gene ID" value="Pan_g13923"/>
</dbReference>
<keyword evidence="14" id="KW-1185">Reference proteome</keyword>
<feature type="domain" description="Cation/H+ exchanger transmembrane" evidence="13">
    <location>
        <begin position="108"/>
        <end position="505"/>
    </location>
</feature>
<feature type="transmembrane region" description="Helical" evidence="11">
    <location>
        <begin position="411"/>
        <end position="432"/>
    </location>
</feature>
<dbReference type="AlphaFoldDB" id="A0A7E4UYB7"/>
<name>A0A7E4UYB7_PANRE</name>
<evidence type="ECO:0000256" key="3">
    <source>
        <dbReference type="ARBA" id="ARBA00022692"/>
    </source>
</evidence>
<evidence type="ECO:0000256" key="12">
    <source>
        <dbReference type="SAM" id="SignalP"/>
    </source>
</evidence>
<keyword evidence="4 11" id="KW-1133">Transmembrane helix</keyword>
<feature type="signal peptide" evidence="12">
    <location>
        <begin position="1"/>
        <end position="18"/>
    </location>
</feature>
<evidence type="ECO:0000256" key="7">
    <source>
        <dbReference type="ARBA" id="ARBA00023136"/>
    </source>
</evidence>
<keyword evidence="6 9" id="KW-0406">Ion transport</keyword>
<dbReference type="GO" id="GO:0051453">
    <property type="term" value="P:regulation of intracellular pH"/>
    <property type="evidence" value="ECO:0007669"/>
    <property type="project" value="TreeGrafter"/>
</dbReference>
<accession>A0A7E4UYB7</accession>
<dbReference type="Proteomes" id="UP000492821">
    <property type="component" value="Unassembled WGS sequence"/>
</dbReference>
<feature type="compositionally biased region" description="Basic and acidic residues" evidence="10">
    <location>
        <begin position="807"/>
        <end position="826"/>
    </location>
</feature>
<feature type="transmembrane region" description="Helical" evidence="11">
    <location>
        <begin position="117"/>
        <end position="137"/>
    </location>
</feature>
<reference evidence="15" key="2">
    <citation type="submission" date="2020-10" db="UniProtKB">
        <authorList>
            <consortium name="WormBaseParasite"/>
        </authorList>
    </citation>
    <scope>IDENTIFICATION</scope>
</reference>
<feature type="transmembrane region" description="Helical" evidence="11">
    <location>
        <begin position="288"/>
        <end position="311"/>
    </location>
</feature>
<keyword evidence="7 11" id="KW-0472">Membrane</keyword>
<reference evidence="14" key="1">
    <citation type="journal article" date="2013" name="Genetics">
        <title>The draft genome and transcriptome of Panagrellus redivivus are shaped by the harsh demands of a free-living lifestyle.</title>
        <authorList>
            <person name="Srinivasan J."/>
            <person name="Dillman A.R."/>
            <person name="Macchietto M.G."/>
            <person name="Heikkinen L."/>
            <person name="Lakso M."/>
            <person name="Fracchia K.M."/>
            <person name="Antoshechkin I."/>
            <person name="Mortazavi A."/>
            <person name="Wong G."/>
            <person name="Sternberg P.W."/>
        </authorList>
    </citation>
    <scope>NUCLEOTIDE SEQUENCE [LARGE SCALE GENOMIC DNA]</scope>
    <source>
        <strain evidence="14">MT8872</strain>
    </source>
</reference>
<evidence type="ECO:0000313" key="15">
    <source>
        <dbReference type="WBParaSite" id="Pan_g13923.t1"/>
    </source>
</evidence>
<evidence type="ECO:0000259" key="13">
    <source>
        <dbReference type="Pfam" id="PF00999"/>
    </source>
</evidence>
<keyword evidence="3 9" id="KW-0812">Transmembrane</keyword>
<dbReference type="PRINTS" id="PR01084">
    <property type="entry name" value="NAHEXCHNGR"/>
</dbReference>